<protein>
    <submittedName>
        <fullName evidence="1">Uncharacterized protein</fullName>
    </submittedName>
</protein>
<reference evidence="1 2" key="1">
    <citation type="submission" date="2021-06" db="EMBL/GenBank/DDBJ databases">
        <authorList>
            <person name="Palmer J.M."/>
        </authorList>
    </citation>
    <scope>NUCLEOTIDE SEQUENCE [LARGE SCALE GENOMIC DNA]</scope>
    <source>
        <strain evidence="1 2">XC_2019</strain>
        <tissue evidence="1">Muscle</tissue>
    </source>
</reference>
<accession>A0ABV0S4Q2</accession>
<name>A0ABV0S4Q2_9TELE</name>
<organism evidence="1 2">
    <name type="scientific">Xenoophorus captivus</name>
    <dbReference type="NCBI Taxonomy" id="1517983"/>
    <lineage>
        <taxon>Eukaryota</taxon>
        <taxon>Metazoa</taxon>
        <taxon>Chordata</taxon>
        <taxon>Craniata</taxon>
        <taxon>Vertebrata</taxon>
        <taxon>Euteleostomi</taxon>
        <taxon>Actinopterygii</taxon>
        <taxon>Neopterygii</taxon>
        <taxon>Teleostei</taxon>
        <taxon>Neoteleostei</taxon>
        <taxon>Acanthomorphata</taxon>
        <taxon>Ovalentaria</taxon>
        <taxon>Atherinomorphae</taxon>
        <taxon>Cyprinodontiformes</taxon>
        <taxon>Goodeidae</taxon>
        <taxon>Xenoophorus</taxon>
    </lineage>
</organism>
<proteinExistence type="predicted"/>
<keyword evidence="2" id="KW-1185">Reference proteome</keyword>
<dbReference type="EMBL" id="JAHRIN010068375">
    <property type="protein sequence ID" value="MEQ2215484.1"/>
    <property type="molecule type" value="Genomic_DNA"/>
</dbReference>
<evidence type="ECO:0000313" key="2">
    <source>
        <dbReference type="Proteomes" id="UP001434883"/>
    </source>
</evidence>
<gene>
    <name evidence="1" type="ORF">XENOCAPTIV_001629</name>
</gene>
<comment type="caution">
    <text evidence="1">The sequence shown here is derived from an EMBL/GenBank/DDBJ whole genome shotgun (WGS) entry which is preliminary data.</text>
</comment>
<sequence length="120" mass="12706">MGSGQRMSSWCSRWPAANNSCCRAVGGATLALQKAPGPLTGAAERTGRVSGPWRAHREGNQVFTGPLVQQLGFNIALNGSSCQQHKMRSWPAHRFVVCGSPRPEPGITSRAEPCGACTSN</sequence>
<evidence type="ECO:0000313" key="1">
    <source>
        <dbReference type="EMBL" id="MEQ2215484.1"/>
    </source>
</evidence>
<dbReference type="Proteomes" id="UP001434883">
    <property type="component" value="Unassembled WGS sequence"/>
</dbReference>